<dbReference type="Pfam" id="PF04474">
    <property type="entry name" value="DUF554"/>
    <property type="match status" value="1"/>
</dbReference>
<dbReference type="RefSeq" id="WP_127762380.1">
    <property type="nucleotide sequence ID" value="NZ_CP026095.1"/>
</dbReference>
<evidence type="ECO:0000313" key="1">
    <source>
        <dbReference type="EMBL" id="AZV45641.1"/>
    </source>
</evidence>
<proteinExistence type="predicted"/>
<dbReference type="Proteomes" id="UP000283095">
    <property type="component" value="Chromosome"/>
</dbReference>
<organism evidence="1 2">
    <name type="scientific">Peribacillus asahii</name>
    <dbReference type="NCBI Taxonomy" id="228899"/>
    <lineage>
        <taxon>Bacteria</taxon>
        <taxon>Bacillati</taxon>
        <taxon>Bacillota</taxon>
        <taxon>Bacilli</taxon>
        <taxon>Bacillales</taxon>
        <taxon>Bacillaceae</taxon>
        <taxon>Peribacillus</taxon>
    </lineage>
</organism>
<evidence type="ECO:0000313" key="2">
    <source>
        <dbReference type="Proteomes" id="UP000283095"/>
    </source>
</evidence>
<dbReference type="AlphaFoldDB" id="A0A3T0KZA6"/>
<sequence length="234" mass="24900">MVLLGTLVNAACIAIGAIVGRFLQNIPEKVKETVMSGIGLAVAVMGLQMTFKSEQYLIVILSIVIGAVIGEWIDIEKHLNALGKWIESKMKQTEGTSISQGFVTATLIFCIGAMSILGALDSGIRNDHTVLITKAIIDGFTAIILSSTLGIGVLFSVIPIILYEGVIALLATQIDRWIPSGLMDMFIAEMTATGGLMIAVIGLNIMGLTKIRAANLLPGMLVVGIFVSFVYLFL</sequence>
<name>A0A3T0KZA6_9BACI</name>
<dbReference type="InterPro" id="IPR007563">
    <property type="entry name" value="DUF554"/>
</dbReference>
<dbReference type="PANTHER" id="PTHR36111">
    <property type="entry name" value="INNER MEMBRANE PROTEIN-RELATED"/>
    <property type="match status" value="1"/>
</dbReference>
<protein>
    <submittedName>
        <fullName evidence="1">Membrane protein</fullName>
    </submittedName>
</protein>
<dbReference type="EMBL" id="CP026095">
    <property type="protein sequence ID" value="AZV45641.1"/>
    <property type="molecule type" value="Genomic_DNA"/>
</dbReference>
<gene>
    <name evidence="1" type="ORF">BAOM_5116</name>
</gene>
<dbReference type="OrthoDB" id="9797976at2"/>
<dbReference type="KEGG" id="pasa:BAOM_5116"/>
<dbReference type="PANTHER" id="PTHR36111:SF2">
    <property type="entry name" value="INNER MEMBRANE PROTEIN"/>
    <property type="match status" value="1"/>
</dbReference>
<accession>A0A3T0KZA6</accession>
<reference evidence="1 2" key="1">
    <citation type="submission" date="2018-01" db="EMBL/GenBank/DDBJ databases">
        <title>Bacillus asahii Genome sequencing and assembly.</title>
        <authorList>
            <person name="Jiang H."/>
            <person name="Feng Y."/>
            <person name="Zhao F."/>
            <person name="Lin X."/>
        </authorList>
    </citation>
    <scope>NUCLEOTIDE SEQUENCE [LARGE SCALE GENOMIC DNA]</scope>
    <source>
        <strain evidence="1 2">OM18</strain>
    </source>
</reference>